<dbReference type="EMBL" id="NGEL01000025">
    <property type="protein sequence ID" value="OTM93004.1"/>
    <property type="molecule type" value="Genomic_DNA"/>
</dbReference>
<protein>
    <submittedName>
        <fullName evidence="2">Uncharacterized protein</fullName>
    </submittedName>
</protein>
<keyword evidence="1" id="KW-0472">Membrane</keyword>
<evidence type="ECO:0000313" key="2">
    <source>
        <dbReference type="EMBL" id="OTM93004.1"/>
    </source>
</evidence>
<dbReference type="AlphaFoldDB" id="A0A241ZHQ9"/>
<reference evidence="2 3" key="1">
    <citation type="submission" date="2017-05" db="EMBL/GenBank/DDBJ databases">
        <authorList>
            <person name="Song R."/>
            <person name="Chenine A.L."/>
            <person name="Ruprecht R.M."/>
        </authorList>
    </citation>
    <scope>NUCLEOTIDE SEQUENCE [LARGE SCALE GENOMIC DNA]</scope>
    <source>
        <strain evidence="2 3">PR350</strain>
    </source>
</reference>
<dbReference type="Proteomes" id="UP000194699">
    <property type="component" value="Unassembled WGS sequence"/>
</dbReference>
<evidence type="ECO:0000313" key="3">
    <source>
        <dbReference type="Proteomes" id="UP000194699"/>
    </source>
</evidence>
<keyword evidence="1" id="KW-0812">Transmembrane</keyword>
<comment type="caution">
    <text evidence="2">The sequence shown here is derived from an EMBL/GenBank/DDBJ whole genome shotgun (WGS) entry which is preliminary data.</text>
</comment>
<accession>A0A241ZHQ9</accession>
<gene>
    <name evidence="2" type="ORF">B9X95_02900</name>
</gene>
<keyword evidence="1" id="KW-1133">Transmembrane helix</keyword>
<evidence type="ECO:0000256" key="1">
    <source>
        <dbReference type="SAM" id="Phobius"/>
    </source>
</evidence>
<feature type="transmembrane region" description="Helical" evidence="1">
    <location>
        <begin position="168"/>
        <end position="189"/>
    </location>
</feature>
<feature type="transmembrane region" description="Helical" evidence="1">
    <location>
        <begin position="233"/>
        <end position="252"/>
    </location>
</feature>
<feature type="transmembrane region" description="Helical" evidence="1">
    <location>
        <begin position="201"/>
        <end position="221"/>
    </location>
</feature>
<proteinExistence type="predicted"/>
<organism evidence="2 3">
    <name type="scientific">Acinetobacter baumannii</name>
    <dbReference type="NCBI Taxonomy" id="470"/>
    <lineage>
        <taxon>Bacteria</taxon>
        <taxon>Pseudomonadati</taxon>
        <taxon>Pseudomonadota</taxon>
        <taxon>Gammaproteobacteria</taxon>
        <taxon>Moraxellales</taxon>
        <taxon>Moraxellaceae</taxon>
        <taxon>Acinetobacter</taxon>
        <taxon>Acinetobacter calcoaceticus/baumannii complex</taxon>
    </lineage>
</organism>
<sequence length="255" mass="29099">MRIKVQNNSYSKFEEEHSELKSIYMDKLRDVCEKKAEDSLTMLDVSDYMSVSSKYFGLPEKYSHDILAEKRYLRGFKISSFADDCFSILETYVFHTILLKDLLLKYSGMELKDVLSTKTLTNTQRVVVKYSSHGSDSLKEKFIKNELSTHGFDVKNAKDELDLPLKDIVLIIVGIVGFIIVFILAFVFPTPTAWQQFIQRTIVSLSLAILIATLPGFVSLDIRAKLEENRVKIIAGGSFAIFLIIYFFNPAFMPA</sequence>
<name>A0A241ZHQ9_ACIBA</name>